<evidence type="ECO:0000256" key="2">
    <source>
        <dbReference type="ARBA" id="ARBA00006448"/>
    </source>
</evidence>
<keyword evidence="3" id="KW-1003">Cell membrane</keyword>
<comment type="subcellular location">
    <subcellularLocation>
        <location evidence="1">Cell membrane</location>
        <topology evidence="1">Multi-pass membrane protein</topology>
    </subcellularLocation>
</comment>
<keyword evidence="5 7" id="KW-1133">Transmembrane helix</keyword>
<dbReference type="PANTHER" id="PTHR34582">
    <property type="entry name" value="UPF0702 TRANSMEMBRANE PROTEIN YCAP"/>
    <property type="match status" value="1"/>
</dbReference>
<evidence type="ECO:0000256" key="1">
    <source>
        <dbReference type="ARBA" id="ARBA00004651"/>
    </source>
</evidence>
<organism evidence="9 10">
    <name type="scientific">Fibrella aquatilis</name>
    <dbReference type="NCBI Taxonomy" id="2817059"/>
    <lineage>
        <taxon>Bacteria</taxon>
        <taxon>Pseudomonadati</taxon>
        <taxon>Bacteroidota</taxon>
        <taxon>Cytophagia</taxon>
        <taxon>Cytophagales</taxon>
        <taxon>Spirosomataceae</taxon>
        <taxon>Fibrella</taxon>
    </lineage>
</organism>
<gene>
    <name evidence="9" type="ORF">J2I48_22190</name>
</gene>
<evidence type="ECO:0000256" key="5">
    <source>
        <dbReference type="ARBA" id="ARBA00022989"/>
    </source>
</evidence>
<evidence type="ECO:0000313" key="9">
    <source>
        <dbReference type="EMBL" id="MBO0933734.1"/>
    </source>
</evidence>
<evidence type="ECO:0000259" key="8">
    <source>
        <dbReference type="Pfam" id="PF04239"/>
    </source>
</evidence>
<evidence type="ECO:0000256" key="4">
    <source>
        <dbReference type="ARBA" id="ARBA00022692"/>
    </source>
</evidence>
<dbReference type="RefSeq" id="WP_207337700.1">
    <property type="nucleotide sequence ID" value="NZ_JAFMYU010000022.1"/>
</dbReference>
<dbReference type="AlphaFoldDB" id="A0A939GAM0"/>
<feature type="domain" description="YetF C-terminal" evidence="8">
    <location>
        <begin position="96"/>
        <end position="165"/>
    </location>
</feature>
<comment type="similarity">
    <text evidence="2">Belongs to the UPF0702 family.</text>
</comment>
<reference evidence="9 10" key="1">
    <citation type="submission" date="2021-03" db="EMBL/GenBank/DDBJ databases">
        <title>Fibrella sp. HMF5036 genome sequencing and assembly.</title>
        <authorList>
            <person name="Kang H."/>
            <person name="Kim H."/>
            <person name="Bae S."/>
            <person name="Joh K."/>
        </authorList>
    </citation>
    <scope>NUCLEOTIDE SEQUENCE [LARGE SCALE GENOMIC DNA]</scope>
    <source>
        <strain evidence="9 10">HMF5036</strain>
    </source>
</reference>
<dbReference type="GO" id="GO:0005886">
    <property type="term" value="C:plasma membrane"/>
    <property type="evidence" value="ECO:0007669"/>
    <property type="project" value="UniProtKB-SubCell"/>
</dbReference>
<dbReference type="Proteomes" id="UP000664795">
    <property type="component" value="Unassembled WGS sequence"/>
</dbReference>
<comment type="caution">
    <text evidence="9">The sequence shown here is derived from an EMBL/GenBank/DDBJ whole genome shotgun (WGS) entry which is preliminary data.</text>
</comment>
<evidence type="ECO:0000313" key="10">
    <source>
        <dbReference type="Proteomes" id="UP000664795"/>
    </source>
</evidence>
<proteinExistence type="inferred from homology"/>
<accession>A0A939GAM0</accession>
<evidence type="ECO:0000256" key="3">
    <source>
        <dbReference type="ARBA" id="ARBA00022475"/>
    </source>
</evidence>
<evidence type="ECO:0000256" key="7">
    <source>
        <dbReference type="SAM" id="Phobius"/>
    </source>
</evidence>
<keyword evidence="10" id="KW-1185">Reference proteome</keyword>
<dbReference type="Pfam" id="PF04239">
    <property type="entry name" value="DUF421"/>
    <property type="match status" value="1"/>
</dbReference>
<name>A0A939GAM0_9BACT</name>
<feature type="transmembrane region" description="Helical" evidence="7">
    <location>
        <begin position="16"/>
        <end position="36"/>
    </location>
</feature>
<evidence type="ECO:0000256" key="6">
    <source>
        <dbReference type="ARBA" id="ARBA00023136"/>
    </source>
</evidence>
<dbReference type="Gene3D" id="3.30.240.20">
    <property type="entry name" value="bsu07140 like domains"/>
    <property type="match status" value="1"/>
</dbReference>
<keyword evidence="6 7" id="KW-0472">Membrane</keyword>
<protein>
    <submittedName>
        <fullName evidence="9">DUF421 domain-containing protein</fullName>
    </submittedName>
</protein>
<dbReference type="InterPro" id="IPR023090">
    <property type="entry name" value="UPF0702_alpha/beta_dom_sf"/>
</dbReference>
<dbReference type="EMBL" id="JAFMYU010000022">
    <property type="protein sequence ID" value="MBO0933734.1"/>
    <property type="molecule type" value="Genomic_DNA"/>
</dbReference>
<keyword evidence="4 7" id="KW-0812">Transmembrane</keyword>
<dbReference type="InterPro" id="IPR007353">
    <property type="entry name" value="DUF421"/>
</dbReference>
<sequence length="172" mass="18686">MIDYLFGDLLHDDKTLTAFQIVARALLVAVVALLCVRVTGRRAYGLKTPLDNVITFLLGATLSRAIVGDGGFVGIVAGSLTLACLHRLIAYVSCRSDGFRNFINGKSQILYEQGIFQDTNLKKSLVAPKELEGVVRKETNLDSLDLIQKATMEPSGEVSIVLKDGYSLPNRA</sequence>
<dbReference type="PANTHER" id="PTHR34582:SF6">
    <property type="entry name" value="UPF0702 TRANSMEMBRANE PROTEIN YCAP"/>
    <property type="match status" value="1"/>
</dbReference>